<accession>A0ACA9QQ43</accession>
<dbReference type="EMBL" id="CAJVPU010051186">
    <property type="protein sequence ID" value="CAG8760823.1"/>
    <property type="molecule type" value="Genomic_DNA"/>
</dbReference>
<proteinExistence type="predicted"/>
<evidence type="ECO:0000313" key="2">
    <source>
        <dbReference type="Proteomes" id="UP000789702"/>
    </source>
</evidence>
<gene>
    <name evidence="1" type="ORF">DHETER_LOCUS15246</name>
</gene>
<feature type="non-terminal residue" evidence="1">
    <location>
        <position position="1"/>
    </location>
</feature>
<comment type="caution">
    <text evidence="1">The sequence shown here is derived from an EMBL/GenBank/DDBJ whole genome shotgun (WGS) entry which is preliminary data.</text>
</comment>
<dbReference type="Proteomes" id="UP000789702">
    <property type="component" value="Unassembled WGS sequence"/>
</dbReference>
<sequence length="53" mass="6249">GSIYRIYKKYDKALVDLNRVIQKDPNNALALCERSAVYREQGQFDDAWKDIEK</sequence>
<protein>
    <submittedName>
        <fullName evidence="1">1851_t:CDS:1</fullName>
    </submittedName>
</protein>
<evidence type="ECO:0000313" key="1">
    <source>
        <dbReference type="EMBL" id="CAG8760823.1"/>
    </source>
</evidence>
<organism evidence="1 2">
    <name type="scientific">Dentiscutata heterogama</name>
    <dbReference type="NCBI Taxonomy" id="1316150"/>
    <lineage>
        <taxon>Eukaryota</taxon>
        <taxon>Fungi</taxon>
        <taxon>Fungi incertae sedis</taxon>
        <taxon>Mucoromycota</taxon>
        <taxon>Glomeromycotina</taxon>
        <taxon>Glomeromycetes</taxon>
        <taxon>Diversisporales</taxon>
        <taxon>Gigasporaceae</taxon>
        <taxon>Dentiscutata</taxon>
    </lineage>
</organism>
<keyword evidence="2" id="KW-1185">Reference proteome</keyword>
<feature type="non-terminal residue" evidence="1">
    <location>
        <position position="53"/>
    </location>
</feature>
<name>A0ACA9QQ43_9GLOM</name>
<reference evidence="1" key="1">
    <citation type="submission" date="2021-06" db="EMBL/GenBank/DDBJ databases">
        <authorList>
            <person name="Kallberg Y."/>
            <person name="Tangrot J."/>
            <person name="Rosling A."/>
        </authorList>
    </citation>
    <scope>NUCLEOTIDE SEQUENCE</scope>
    <source>
        <strain evidence="1">IL203A</strain>
    </source>
</reference>